<dbReference type="SMART" id="SM01117">
    <property type="entry name" value="Cyt-b5"/>
    <property type="match status" value="1"/>
</dbReference>
<name>W1QKE8_OGAPD</name>
<comment type="subcellular location">
    <subcellularLocation>
        <location evidence="3">Mitochondrion intermembrane space</location>
    </subcellularLocation>
</comment>
<dbReference type="PROSITE" id="PS00557">
    <property type="entry name" value="FMN_HYDROXY_ACID_DH_1"/>
    <property type="match status" value="1"/>
</dbReference>
<evidence type="ECO:0000313" key="19">
    <source>
        <dbReference type="EMBL" id="ESX03547.1"/>
    </source>
</evidence>
<keyword evidence="11" id="KW-0496">Mitochondrion</keyword>
<comment type="similarity">
    <text evidence="13">In the C-terminal section; belongs to the FMN-dependent alpha-hydroxy acid dehydrogenase family.</text>
</comment>
<dbReference type="GeneID" id="25769523"/>
<comment type="catalytic activity">
    <reaction evidence="12">
        <text>(S)-lactate + 2 Fe(III)-[cytochrome c] = 2 Fe(II)-[cytochrome c] + pyruvate + 2 H(+)</text>
        <dbReference type="Rhea" id="RHEA:19909"/>
        <dbReference type="Rhea" id="RHEA-COMP:10350"/>
        <dbReference type="Rhea" id="RHEA-COMP:14399"/>
        <dbReference type="ChEBI" id="CHEBI:15361"/>
        <dbReference type="ChEBI" id="CHEBI:15378"/>
        <dbReference type="ChEBI" id="CHEBI:16651"/>
        <dbReference type="ChEBI" id="CHEBI:29033"/>
        <dbReference type="ChEBI" id="CHEBI:29034"/>
        <dbReference type="EC" id="1.1.2.3"/>
    </reaction>
    <physiologicalReaction direction="left-to-right" evidence="12">
        <dbReference type="Rhea" id="RHEA:19910"/>
    </physiologicalReaction>
</comment>
<keyword evidence="20" id="KW-1185">Reference proteome</keyword>
<evidence type="ECO:0000256" key="10">
    <source>
        <dbReference type="ARBA" id="ARBA00023004"/>
    </source>
</evidence>
<dbReference type="Gene3D" id="3.10.120.10">
    <property type="entry name" value="Cytochrome b5-like heme/steroid binding domain"/>
    <property type="match status" value="1"/>
</dbReference>
<dbReference type="PROSITE" id="PS51349">
    <property type="entry name" value="FMN_HYDROXY_ACID_DH_2"/>
    <property type="match status" value="1"/>
</dbReference>
<evidence type="ECO:0000256" key="16">
    <source>
        <dbReference type="ARBA" id="ARBA00068515"/>
    </source>
</evidence>
<dbReference type="CDD" id="cd02922">
    <property type="entry name" value="FCB2_FMN"/>
    <property type="match status" value="1"/>
</dbReference>
<dbReference type="InterPro" id="IPR018506">
    <property type="entry name" value="Cyt_B5_heme-BS"/>
</dbReference>
<evidence type="ECO:0000256" key="15">
    <source>
        <dbReference type="ARBA" id="ARBA00066458"/>
    </source>
</evidence>
<dbReference type="InterPro" id="IPR037396">
    <property type="entry name" value="FMN_HAD"/>
</dbReference>
<evidence type="ECO:0000256" key="7">
    <source>
        <dbReference type="ARBA" id="ARBA00022643"/>
    </source>
</evidence>
<dbReference type="Pfam" id="PF01070">
    <property type="entry name" value="FMN_dh"/>
    <property type="match status" value="1"/>
</dbReference>
<reference evidence="19 20" key="1">
    <citation type="journal article" date="2013" name="BMC Genomics">
        <title>Genome sequence and analysis of methylotrophic yeast Hansenula polymorpha DL1.</title>
        <authorList>
            <person name="Ravin N.V."/>
            <person name="Eldarov M.A."/>
            <person name="Kadnikov V.V."/>
            <person name="Beletsky A.V."/>
            <person name="Schneider J."/>
            <person name="Mardanova E.S."/>
            <person name="Smekalova E.M."/>
            <person name="Zvereva M.I."/>
            <person name="Dontsova O.A."/>
            <person name="Mardanov A.V."/>
            <person name="Skryabin K.G."/>
        </authorList>
    </citation>
    <scope>NUCLEOTIDE SEQUENCE [LARGE SCALE GENOMIC DNA]</scope>
    <source>
        <strain evidence="20">ATCC 26012 / BCRC 20466 / JCM 22074 / NRRL Y-7560 / DL-1</strain>
    </source>
</reference>
<dbReference type="HOGENOM" id="CLU_020639_1_1_1"/>
<dbReference type="KEGG" id="opa:HPODL_00048"/>
<dbReference type="InterPro" id="IPR008259">
    <property type="entry name" value="FMN_hydac_DH_AS"/>
</dbReference>
<organism evidence="19 20">
    <name type="scientific">Ogataea parapolymorpha (strain ATCC 26012 / BCRC 20466 / JCM 22074 / NRRL Y-7560 / DL-1)</name>
    <name type="common">Yeast</name>
    <name type="synonym">Hansenula polymorpha</name>
    <dbReference type="NCBI Taxonomy" id="871575"/>
    <lineage>
        <taxon>Eukaryota</taxon>
        <taxon>Fungi</taxon>
        <taxon>Dikarya</taxon>
        <taxon>Ascomycota</taxon>
        <taxon>Saccharomycotina</taxon>
        <taxon>Pichiomycetes</taxon>
        <taxon>Pichiales</taxon>
        <taxon>Pichiaceae</taxon>
        <taxon>Ogataea</taxon>
    </lineage>
</organism>
<dbReference type="AlphaFoldDB" id="W1QKE8"/>
<evidence type="ECO:0000256" key="4">
    <source>
        <dbReference type="ARBA" id="ARBA00011881"/>
    </source>
</evidence>
<dbReference type="OMA" id="RIWFRPK"/>
<evidence type="ECO:0000259" key="17">
    <source>
        <dbReference type="PROSITE" id="PS50255"/>
    </source>
</evidence>
<keyword evidence="6" id="KW-0285">Flavoprotein</keyword>
<keyword evidence="9 19" id="KW-0560">Oxidoreductase</keyword>
<dbReference type="Gene3D" id="3.20.20.70">
    <property type="entry name" value="Aldolase class I"/>
    <property type="match status" value="1"/>
</dbReference>
<comment type="cofactor">
    <cofactor evidence="1">
        <name>FMN</name>
        <dbReference type="ChEBI" id="CHEBI:58210"/>
    </cofactor>
</comment>
<dbReference type="EMBL" id="AEOI02000001">
    <property type="protein sequence ID" value="ESX03547.1"/>
    <property type="molecule type" value="Genomic_DNA"/>
</dbReference>
<evidence type="ECO:0000259" key="18">
    <source>
        <dbReference type="PROSITE" id="PS51349"/>
    </source>
</evidence>
<protein>
    <recommendedName>
        <fullName evidence="16">L-lactate dehydrogenase (cytochrome)</fullName>
        <ecNumber evidence="15">1.1.2.3</ecNumber>
    </recommendedName>
</protein>
<dbReference type="PANTHER" id="PTHR10578:SF148">
    <property type="entry name" value="L-LACTATE DEHYDROGENASE (CYTOCHROME)"/>
    <property type="match status" value="1"/>
</dbReference>
<keyword evidence="10" id="KW-0408">Iron</keyword>
<evidence type="ECO:0000256" key="2">
    <source>
        <dbReference type="ARBA" id="ARBA00001970"/>
    </source>
</evidence>
<dbReference type="STRING" id="871575.W1QKE8"/>
<comment type="caution">
    <text evidence="19">The sequence shown here is derived from an EMBL/GenBank/DDBJ whole genome shotgun (WGS) entry which is preliminary data.</text>
</comment>
<evidence type="ECO:0000256" key="1">
    <source>
        <dbReference type="ARBA" id="ARBA00001917"/>
    </source>
</evidence>
<evidence type="ECO:0000256" key="5">
    <source>
        <dbReference type="ARBA" id="ARBA00022617"/>
    </source>
</evidence>
<dbReference type="eggNOG" id="KOG0538">
    <property type="taxonomic scope" value="Eukaryota"/>
</dbReference>
<dbReference type="FunFam" id="3.20.20.70:FF:000062">
    <property type="entry name" value="Cytochrome b2, mitochondrial, putative"/>
    <property type="match status" value="1"/>
</dbReference>
<dbReference type="Pfam" id="PF00173">
    <property type="entry name" value="Cyt-b5"/>
    <property type="match status" value="1"/>
</dbReference>
<keyword evidence="8" id="KW-0479">Metal-binding</keyword>
<evidence type="ECO:0000256" key="14">
    <source>
        <dbReference type="ARBA" id="ARBA00061589"/>
    </source>
</evidence>
<dbReference type="BRENDA" id="1.1.2.3">
    <property type="organism ID" value="2587"/>
</dbReference>
<evidence type="ECO:0000256" key="9">
    <source>
        <dbReference type="ARBA" id="ARBA00023002"/>
    </source>
</evidence>
<comment type="similarity">
    <text evidence="14">In the N-terminal section; belongs to the cytochrome b5 family.</text>
</comment>
<dbReference type="InterPro" id="IPR001199">
    <property type="entry name" value="Cyt_B5-like_heme/steroid-bd"/>
</dbReference>
<dbReference type="InterPro" id="IPR036400">
    <property type="entry name" value="Cyt_B5-like_heme/steroid_sf"/>
</dbReference>
<dbReference type="PRINTS" id="PR00363">
    <property type="entry name" value="CYTOCHROMEB5"/>
</dbReference>
<dbReference type="InterPro" id="IPR000262">
    <property type="entry name" value="FMN-dep_DH"/>
</dbReference>
<gene>
    <name evidence="19" type="ORF">HPODL_00048</name>
</gene>
<evidence type="ECO:0000256" key="12">
    <source>
        <dbReference type="ARBA" id="ARBA00052399"/>
    </source>
</evidence>
<evidence type="ECO:0000256" key="8">
    <source>
        <dbReference type="ARBA" id="ARBA00022723"/>
    </source>
</evidence>
<dbReference type="Proteomes" id="UP000008673">
    <property type="component" value="Unassembled WGS sequence"/>
</dbReference>
<dbReference type="EC" id="1.1.2.3" evidence="15"/>
<dbReference type="PROSITE" id="PS50255">
    <property type="entry name" value="CYTOCHROME_B5_2"/>
    <property type="match status" value="1"/>
</dbReference>
<evidence type="ECO:0000256" key="6">
    <source>
        <dbReference type="ARBA" id="ARBA00022630"/>
    </source>
</evidence>
<feature type="domain" description="Cytochrome b5 heme-binding" evidence="17">
    <location>
        <begin position="67"/>
        <end position="144"/>
    </location>
</feature>
<evidence type="ECO:0000313" key="20">
    <source>
        <dbReference type="Proteomes" id="UP000008673"/>
    </source>
</evidence>
<comment type="subunit">
    <text evidence="4">Homotetramer.</text>
</comment>
<dbReference type="OrthoDB" id="1925334at2759"/>
<dbReference type="eggNOG" id="KOG0537">
    <property type="taxonomic scope" value="Eukaryota"/>
</dbReference>
<dbReference type="RefSeq" id="XP_013936963.1">
    <property type="nucleotide sequence ID" value="XM_014081488.1"/>
</dbReference>
<dbReference type="PANTHER" id="PTHR10578">
    <property type="entry name" value="S -2-HYDROXY-ACID OXIDASE-RELATED"/>
    <property type="match status" value="1"/>
</dbReference>
<keyword evidence="5" id="KW-0349">Heme</keyword>
<dbReference type="GO" id="GO:0006089">
    <property type="term" value="P:lactate metabolic process"/>
    <property type="evidence" value="ECO:0007669"/>
    <property type="project" value="EnsemblFungi"/>
</dbReference>
<dbReference type="PROSITE" id="PS00191">
    <property type="entry name" value="CYTOCHROME_B5_1"/>
    <property type="match status" value="1"/>
</dbReference>
<dbReference type="SUPFAM" id="SSF51395">
    <property type="entry name" value="FMN-linked oxidoreductases"/>
    <property type="match status" value="1"/>
</dbReference>
<dbReference type="SUPFAM" id="SSF55856">
    <property type="entry name" value="Cytochrome b5-like heme/steroid binding domain"/>
    <property type="match status" value="1"/>
</dbReference>
<evidence type="ECO:0000256" key="3">
    <source>
        <dbReference type="ARBA" id="ARBA00004569"/>
    </source>
</evidence>
<dbReference type="GO" id="GO:0046872">
    <property type="term" value="F:metal ion binding"/>
    <property type="evidence" value="ECO:0007669"/>
    <property type="project" value="UniProtKB-KW"/>
</dbReference>
<dbReference type="GO" id="GO:0020037">
    <property type="term" value="F:heme binding"/>
    <property type="evidence" value="ECO:0007669"/>
    <property type="project" value="InterPro"/>
</dbReference>
<evidence type="ECO:0000256" key="13">
    <source>
        <dbReference type="ARBA" id="ARBA00061137"/>
    </source>
</evidence>
<dbReference type="GO" id="GO:0005758">
    <property type="term" value="C:mitochondrial intermembrane space"/>
    <property type="evidence" value="ECO:0007669"/>
    <property type="project" value="UniProtKB-SubCell"/>
</dbReference>
<sequence>MWRTSYRAFTTGKKPLPRLSRTLASSAKRFPRRSLGAAIVAGLGAALVCTQLPGRPQLSSESPALPKRIVPVAEFVKHNRPDDCWVAIRGQVYDMTEFLPHHPGGQSPIIRYSGHDATELFEQLHPKGTIEKHLPKEKHLGQLDGPAPTLEVAEDEFEEERLENVANMPNVNEVMNLHDFEYIAKKILPKGAWAYYSSGADDEVSMRENHYAYQRIYFRPRVLVDVSKVDTSTTLLGTPTSVPFYVSATALAKLGHPDGECSIARGAGKEGVIQMISTLASNSLEEIAAARVPGATQWFQLYVNEDRNVAFEMVKKAEKLGIKAIFVTVDAPSLGNREKDARVKFEGESDVQKSNEVVRSQGASRALSSFIDTRLTWDDVKKIKQSTKLPVLIKGVQRLEDVVQAVDDGFDGVVLSNHGGRQLDTAPPPVELLAEVVPELKRRNKLRPDFEIFIDGGVRRGTDILKALALGGQNVRVGVGLGRPFLYANSSYGENGVRKAIQLLKDELEMDMRLLGVRNLRELDETFVDTRRLIGRDAPDELYNQLYSPLKTVKFRNE</sequence>
<feature type="domain" description="FMN hydroxy acid dehydrogenase" evidence="18">
    <location>
        <begin position="169"/>
        <end position="533"/>
    </location>
</feature>
<evidence type="ECO:0000256" key="11">
    <source>
        <dbReference type="ARBA" id="ARBA00023128"/>
    </source>
</evidence>
<dbReference type="InterPro" id="IPR013785">
    <property type="entry name" value="Aldolase_TIM"/>
</dbReference>
<accession>W1QKE8</accession>
<proteinExistence type="inferred from homology"/>
<keyword evidence="7" id="KW-0288">FMN</keyword>
<comment type="cofactor">
    <cofactor evidence="2">
        <name>heme b</name>
        <dbReference type="ChEBI" id="CHEBI:60344"/>
    </cofactor>
</comment>
<dbReference type="InterPro" id="IPR037458">
    <property type="entry name" value="L-MDH/L-LDH_FMN-bd"/>
</dbReference>
<dbReference type="GO" id="GO:0004460">
    <property type="term" value="F:L-lactate dehydrogenase (cytochrome) activity"/>
    <property type="evidence" value="ECO:0007669"/>
    <property type="project" value="UniProtKB-EC"/>
</dbReference>